<dbReference type="OrthoDB" id="9799237at2"/>
<dbReference type="Proteomes" id="UP000184171">
    <property type="component" value="Unassembled WGS sequence"/>
</dbReference>
<dbReference type="PANTHER" id="PTHR43201:SF5">
    <property type="entry name" value="MEDIUM-CHAIN ACYL-COA LIGASE ACSF2, MITOCHONDRIAL"/>
    <property type="match status" value="1"/>
</dbReference>
<dbReference type="PANTHER" id="PTHR43201">
    <property type="entry name" value="ACYL-COA SYNTHETASE"/>
    <property type="match status" value="1"/>
</dbReference>
<dbReference type="InterPro" id="IPR036514">
    <property type="entry name" value="SGNH_hydro_sf"/>
</dbReference>
<keyword evidence="2 4" id="KW-0436">Ligase</keyword>
<feature type="domain" description="AMP-dependent synthetase/ligase" evidence="3">
    <location>
        <begin position="74"/>
        <end position="258"/>
    </location>
</feature>
<dbReference type="InterPro" id="IPR042099">
    <property type="entry name" value="ANL_N_sf"/>
</dbReference>
<dbReference type="RefSeq" id="WP_072909246.1">
    <property type="nucleotide sequence ID" value="NZ_FQZT01000010.1"/>
</dbReference>
<evidence type="ECO:0000259" key="3">
    <source>
        <dbReference type="Pfam" id="PF00501"/>
    </source>
</evidence>
<accession>A0A1M6KDW4</accession>
<evidence type="ECO:0000313" key="4">
    <source>
        <dbReference type="EMBL" id="SHJ57165.1"/>
    </source>
</evidence>
<dbReference type="InterPro" id="IPR045851">
    <property type="entry name" value="AMP-bd_C_sf"/>
</dbReference>
<dbReference type="SUPFAM" id="SSF47336">
    <property type="entry name" value="ACP-like"/>
    <property type="match status" value="1"/>
</dbReference>
<proteinExistence type="inferred from homology"/>
<dbReference type="SUPFAM" id="SSF52266">
    <property type="entry name" value="SGNH hydrolase"/>
    <property type="match status" value="1"/>
</dbReference>
<dbReference type="Gene3D" id="3.40.50.12780">
    <property type="entry name" value="N-terminal domain of ligase-like"/>
    <property type="match status" value="1"/>
</dbReference>
<gene>
    <name evidence="4" type="ORF">SAMN02745165_02682</name>
</gene>
<dbReference type="GO" id="GO:0031956">
    <property type="term" value="F:medium-chain fatty acid-CoA ligase activity"/>
    <property type="evidence" value="ECO:0007669"/>
    <property type="project" value="TreeGrafter"/>
</dbReference>
<name>A0A1M6KDW4_MALRU</name>
<dbReference type="PROSITE" id="PS00455">
    <property type="entry name" value="AMP_BINDING"/>
    <property type="match status" value="1"/>
</dbReference>
<dbReference type="CDD" id="cd04433">
    <property type="entry name" value="AFD_class_I"/>
    <property type="match status" value="1"/>
</dbReference>
<evidence type="ECO:0000313" key="5">
    <source>
        <dbReference type="Proteomes" id="UP000184171"/>
    </source>
</evidence>
<dbReference type="EMBL" id="FQZT01000010">
    <property type="protein sequence ID" value="SHJ57165.1"/>
    <property type="molecule type" value="Genomic_DNA"/>
</dbReference>
<evidence type="ECO:0000256" key="1">
    <source>
        <dbReference type="ARBA" id="ARBA00006432"/>
    </source>
</evidence>
<dbReference type="Pfam" id="PF00501">
    <property type="entry name" value="AMP-binding"/>
    <property type="match status" value="1"/>
</dbReference>
<sequence>MSDEINVVGIVAHNSKNYIHEVFSAYRNNEVVVPLKDSSLDSEGNFDGLDFVRIVEPGSEGGWLDSADVFDGGEGIAQISFTSGTTGKPKGIVLTHANLRDVVDRLKNVMGLDERISEYIGVPVYHSFGFGRVRSCLAVGGRAYIPHKGFDLLEIANLLGADKINAISMVPTLCRLVLDQDKLIGTLGEKVLWIEIGSQYMSRSEKERMKVLFPNAKIVQHYGLTEASRSSFLDISETSGEALESVGMALGSVEIGISTEGNIKIKGAHVARQKLTDRGLVSLVDEEGWLTTNDRGYLKDGYLYFQGRSDDVINCGGIKIFPEYVEREIRKRTSINKGIAVAKVKDQLRGEGILVAIESHLGEHVLDVKNQVKDVLNNINVQAGTALHFEIVDHLPSTDTGKIKRKILSENFENRQIFNDPISANENDASENLVEIIKGVFNTDDVRPSDSFISLGGDSLSYVVASVAIEKFLGFLPENWESLTFSEIEKIKFQGSDDGSQEGVKKKVVLFIALTVLFLICGELFLQLRSQIKHGRSVFNRAFSESTVVYNENVGAKTYRPLLERYDDTGNIVFSTNSLGLRSPEIDSILRNDELRIAIVGSSTVAFSSNNESMLSQLLQDRLYQVHHGTVSVINGGIEGLDLKSIGKITRGLIFPQNPSAIVIYTGMNNISKLCRDNLSTASQRSALPSLGLPDWALTREMIRKNTTFLTEQKTRNPGLLNPSSIDLSEYGLEYERLVQDIVAEGIEPVLMTNARVYSNVSDNVQSSYLKDALYYYYCFDGDDLIAVGDEFNDQIRRIAQKYDLTLIDLAKEMPGGKKFFESGSHFNENGRHYVADKIFTALKFMN</sequence>
<dbReference type="InterPro" id="IPR000873">
    <property type="entry name" value="AMP-dep_synth/lig_dom"/>
</dbReference>
<dbReference type="STRING" id="1122189.SAMN02745165_02682"/>
<keyword evidence="5" id="KW-1185">Reference proteome</keyword>
<dbReference type="Gene3D" id="3.40.50.1110">
    <property type="entry name" value="SGNH hydrolase"/>
    <property type="match status" value="1"/>
</dbReference>
<dbReference type="GO" id="GO:0006631">
    <property type="term" value="P:fatty acid metabolic process"/>
    <property type="evidence" value="ECO:0007669"/>
    <property type="project" value="TreeGrafter"/>
</dbReference>
<dbReference type="AlphaFoldDB" id="A0A1M6KDW4"/>
<dbReference type="GO" id="GO:0016788">
    <property type="term" value="F:hydrolase activity, acting on ester bonds"/>
    <property type="evidence" value="ECO:0007669"/>
    <property type="project" value="UniProtKB-ARBA"/>
</dbReference>
<evidence type="ECO:0000256" key="2">
    <source>
        <dbReference type="ARBA" id="ARBA00022598"/>
    </source>
</evidence>
<dbReference type="Gene3D" id="3.30.300.30">
    <property type="match status" value="1"/>
</dbReference>
<protein>
    <submittedName>
        <fullName evidence="4">Acyl-CoA synthetase (AMP-forming)/AMP-acid ligase II</fullName>
    </submittedName>
</protein>
<reference evidence="4 5" key="1">
    <citation type="submission" date="2016-11" db="EMBL/GenBank/DDBJ databases">
        <authorList>
            <person name="Jaros S."/>
            <person name="Januszkiewicz K."/>
            <person name="Wedrychowicz H."/>
        </authorList>
    </citation>
    <scope>NUCLEOTIDE SEQUENCE [LARGE SCALE GENOMIC DNA]</scope>
    <source>
        <strain evidence="4 5">DSM 5091</strain>
    </source>
</reference>
<comment type="similarity">
    <text evidence="1">Belongs to the ATP-dependent AMP-binding enzyme family.</text>
</comment>
<dbReference type="SUPFAM" id="SSF56801">
    <property type="entry name" value="Acetyl-CoA synthetase-like"/>
    <property type="match status" value="1"/>
</dbReference>
<dbReference type="InterPro" id="IPR036736">
    <property type="entry name" value="ACP-like_sf"/>
</dbReference>
<dbReference type="InterPro" id="IPR020845">
    <property type="entry name" value="AMP-binding_CS"/>
</dbReference>
<organism evidence="4 5">
    <name type="scientific">Malonomonas rubra DSM 5091</name>
    <dbReference type="NCBI Taxonomy" id="1122189"/>
    <lineage>
        <taxon>Bacteria</taxon>
        <taxon>Pseudomonadati</taxon>
        <taxon>Thermodesulfobacteriota</taxon>
        <taxon>Desulfuromonadia</taxon>
        <taxon>Desulfuromonadales</taxon>
        <taxon>Geopsychrobacteraceae</taxon>
        <taxon>Malonomonas</taxon>
    </lineage>
</organism>